<evidence type="ECO:0000256" key="1">
    <source>
        <dbReference type="PROSITE-ProRule" id="PRU00176"/>
    </source>
</evidence>
<evidence type="ECO:0000259" key="2">
    <source>
        <dbReference type="PROSITE" id="PS50102"/>
    </source>
</evidence>
<name>A0A9Q0J5J2_9ROSI</name>
<dbReference type="Pfam" id="PF00076">
    <property type="entry name" value="RRM_1"/>
    <property type="match status" value="1"/>
</dbReference>
<comment type="caution">
    <text evidence="3">The sequence shown here is derived from an EMBL/GenBank/DDBJ whole genome shotgun (WGS) entry which is preliminary data.</text>
</comment>
<dbReference type="PROSITE" id="PS50102">
    <property type="entry name" value="RRM"/>
    <property type="match status" value="1"/>
</dbReference>
<dbReference type="EMBL" id="JAKUCV010005987">
    <property type="protein sequence ID" value="KAJ4829124.1"/>
    <property type="molecule type" value="Genomic_DNA"/>
</dbReference>
<dbReference type="InterPro" id="IPR012677">
    <property type="entry name" value="Nucleotide-bd_a/b_plait_sf"/>
</dbReference>
<dbReference type="SUPFAM" id="SSF54928">
    <property type="entry name" value="RNA-binding domain, RBD"/>
    <property type="match status" value="1"/>
</dbReference>
<evidence type="ECO:0000313" key="4">
    <source>
        <dbReference type="Proteomes" id="UP001141552"/>
    </source>
</evidence>
<proteinExistence type="predicted"/>
<reference evidence="3" key="2">
    <citation type="journal article" date="2023" name="Plants (Basel)">
        <title>Annotation of the Turnera subulata (Passifloraceae) Draft Genome Reveals the S-Locus Evolved after the Divergence of Turneroideae from Passifloroideae in a Stepwise Manner.</title>
        <authorList>
            <person name="Henning P.M."/>
            <person name="Roalson E.H."/>
            <person name="Mir W."/>
            <person name="McCubbin A.G."/>
            <person name="Shore J.S."/>
        </authorList>
    </citation>
    <scope>NUCLEOTIDE SEQUENCE</scope>
    <source>
        <strain evidence="3">F60SS</strain>
    </source>
</reference>
<dbReference type="InterPro" id="IPR000504">
    <property type="entry name" value="RRM_dom"/>
</dbReference>
<dbReference type="OrthoDB" id="861279at2759"/>
<dbReference type="InterPro" id="IPR035979">
    <property type="entry name" value="RBD_domain_sf"/>
</dbReference>
<gene>
    <name evidence="3" type="ORF">Tsubulata_036821</name>
</gene>
<keyword evidence="4" id="KW-1185">Reference proteome</keyword>
<feature type="domain" description="RRM" evidence="2">
    <location>
        <begin position="1"/>
        <end position="88"/>
    </location>
</feature>
<keyword evidence="1" id="KW-0694">RNA-binding</keyword>
<evidence type="ECO:0000313" key="3">
    <source>
        <dbReference type="EMBL" id="KAJ4829124.1"/>
    </source>
</evidence>
<accession>A0A9Q0J5J2</accession>
<protein>
    <recommendedName>
        <fullName evidence="2">RRM domain-containing protein</fullName>
    </recommendedName>
</protein>
<sequence length="134" mass="14800">MANFPDRWLPTDLHLVMSRFGDVMDIFIPQKLNRNGNRYAFVRFKNNTPTQDLVQRIVALHVDGASLEASVARGRPNSQTLRTPMPNANGFKVVPGPISSSALALKSFAEAVDPGVPLTLPLTAYQRNTTLRLV</sequence>
<dbReference type="Gene3D" id="3.30.70.330">
    <property type="match status" value="1"/>
</dbReference>
<reference evidence="3" key="1">
    <citation type="submission" date="2022-02" db="EMBL/GenBank/DDBJ databases">
        <authorList>
            <person name="Henning P.M."/>
            <person name="McCubbin A.G."/>
            <person name="Shore J.S."/>
        </authorList>
    </citation>
    <scope>NUCLEOTIDE SEQUENCE</scope>
    <source>
        <strain evidence="3">F60SS</strain>
        <tissue evidence="3">Leaves</tissue>
    </source>
</reference>
<dbReference type="GO" id="GO:0003723">
    <property type="term" value="F:RNA binding"/>
    <property type="evidence" value="ECO:0007669"/>
    <property type="project" value="UniProtKB-UniRule"/>
</dbReference>
<organism evidence="3 4">
    <name type="scientific">Turnera subulata</name>
    <dbReference type="NCBI Taxonomy" id="218843"/>
    <lineage>
        <taxon>Eukaryota</taxon>
        <taxon>Viridiplantae</taxon>
        <taxon>Streptophyta</taxon>
        <taxon>Embryophyta</taxon>
        <taxon>Tracheophyta</taxon>
        <taxon>Spermatophyta</taxon>
        <taxon>Magnoliopsida</taxon>
        <taxon>eudicotyledons</taxon>
        <taxon>Gunneridae</taxon>
        <taxon>Pentapetalae</taxon>
        <taxon>rosids</taxon>
        <taxon>fabids</taxon>
        <taxon>Malpighiales</taxon>
        <taxon>Passifloraceae</taxon>
        <taxon>Turnera</taxon>
    </lineage>
</organism>
<dbReference type="Proteomes" id="UP001141552">
    <property type="component" value="Unassembled WGS sequence"/>
</dbReference>
<dbReference type="AlphaFoldDB" id="A0A9Q0J5J2"/>